<keyword evidence="6" id="KW-0539">Nucleus</keyword>
<evidence type="ECO:0000256" key="1">
    <source>
        <dbReference type="ARBA" id="ARBA00004123"/>
    </source>
</evidence>
<dbReference type="SMART" id="SM00479">
    <property type="entry name" value="EXOIII"/>
    <property type="match status" value="1"/>
</dbReference>
<evidence type="ECO:0000259" key="8">
    <source>
        <dbReference type="SMART" id="SM00479"/>
    </source>
</evidence>
<proteinExistence type="inferred from homology"/>
<keyword evidence="3" id="KW-0540">Nuclease</keyword>
<dbReference type="GO" id="GO:0004527">
    <property type="term" value="F:exonuclease activity"/>
    <property type="evidence" value="ECO:0007669"/>
    <property type="project" value="UniProtKB-KW"/>
</dbReference>
<name>A0A6G0ZNR7_APHCR</name>
<dbReference type="OrthoDB" id="3996471at2759"/>
<dbReference type="Pfam" id="PF00929">
    <property type="entry name" value="RNase_T"/>
    <property type="match status" value="1"/>
</dbReference>
<keyword evidence="5 9" id="KW-0269">Exonuclease</keyword>
<dbReference type="SUPFAM" id="SSF53098">
    <property type="entry name" value="Ribonuclease H-like"/>
    <property type="match status" value="1"/>
</dbReference>
<dbReference type="AlphaFoldDB" id="A0A6G0ZNR7"/>
<evidence type="ECO:0000256" key="5">
    <source>
        <dbReference type="ARBA" id="ARBA00022839"/>
    </source>
</evidence>
<dbReference type="InterPro" id="IPR036397">
    <property type="entry name" value="RNaseH_sf"/>
</dbReference>
<evidence type="ECO:0000256" key="7">
    <source>
        <dbReference type="SAM" id="MobiDB-lite"/>
    </source>
</evidence>
<comment type="similarity">
    <text evidence="2">Belongs to the REXO1/REXO3 family.</text>
</comment>
<dbReference type="Proteomes" id="UP000478052">
    <property type="component" value="Unassembled WGS sequence"/>
</dbReference>
<reference evidence="9 10" key="1">
    <citation type="submission" date="2019-08" db="EMBL/GenBank/DDBJ databases">
        <title>Whole genome of Aphis craccivora.</title>
        <authorList>
            <person name="Voronova N.V."/>
            <person name="Shulinski R.S."/>
            <person name="Bandarenka Y.V."/>
            <person name="Zhorov D.G."/>
            <person name="Warner D."/>
        </authorList>
    </citation>
    <scope>NUCLEOTIDE SEQUENCE [LARGE SCALE GENOMIC DNA]</scope>
    <source>
        <strain evidence="9">180601</strain>
        <tissue evidence="9">Whole Body</tissue>
    </source>
</reference>
<dbReference type="GO" id="GO:0005634">
    <property type="term" value="C:nucleus"/>
    <property type="evidence" value="ECO:0007669"/>
    <property type="project" value="UniProtKB-SubCell"/>
</dbReference>
<dbReference type="Gene3D" id="3.30.420.10">
    <property type="entry name" value="Ribonuclease H-like superfamily/Ribonuclease H"/>
    <property type="match status" value="1"/>
</dbReference>
<dbReference type="EMBL" id="VUJU01000124">
    <property type="protein sequence ID" value="KAF0772868.1"/>
    <property type="molecule type" value="Genomic_DNA"/>
</dbReference>
<feature type="region of interest" description="Disordered" evidence="7">
    <location>
        <begin position="1"/>
        <end position="34"/>
    </location>
</feature>
<dbReference type="GO" id="GO:0003676">
    <property type="term" value="F:nucleic acid binding"/>
    <property type="evidence" value="ECO:0007669"/>
    <property type="project" value="InterPro"/>
</dbReference>
<gene>
    <name evidence="9" type="ORF">FWK35_00000891</name>
</gene>
<dbReference type="CDD" id="cd06145">
    <property type="entry name" value="REX1_like"/>
    <property type="match status" value="1"/>
</dbReference>
<evidence type="ECO:0000256" key="4">
    <source>
        <dbReference type="ARBA" id="ARBA00022801"/>
    </source>
</evidence>
<dbReference type="PANTHER" id="PTHR12801:SF82">
    <property type="entry name" value="RNA EXONUCLEASE 5"/>
    <property type="match status" value="1"/>
</dbReference>
<dbReference type="PANTHER" id="PTHR12801">
    <property type="entry name" value="RNA EXONUCLEASE REXO1 / RECO3 FAMILY MEMBER-RELATED"/>
    <property type="match status" value="1"/>
</dbReference>
<evidence type="ECO:0000313" key="10">
    <source>
        <dbReference type="Proteomes" id="UP000478052"/>
    </source>
</evidence>
<evidence type="ECO:0000256" key="3">
    <source>
        <dbReference type="ARBA" id="ARBA00022722"/>
    </source>
</evidence>
<dbReference type="FunFam" id="3.30.420.10:FF:000019">
    <property type="entry name" value="RNA exonuclease NEF-sp"/>
    <property type="match status" value="1"/>
</dbReference>
<sequence length="571" mass="64784">MSAKRKLTDKSSSPSAQPVVKYKRTCQQPANKSTNDTLTKEEYLKLKLYLKEKKKILKTFPRILLNARGHLSQLNESGFSECPLLPTDLNELILYSVYGPGKYVPKWSSLEMQCNLNQTCVLIIDGCEVKTKEDLSNFNNSLPMFSKYKFLPPIEVELPPSWCADNDTDTTTSITDDIASESPLIEKENVEKKEICSRTRLLMSLNQMMIHNYPLPTNKRQFTMDGFRFTKSHYLPVTDDSPMFAIDCEMCYTSIGRNELTRVSIVNEQLDVIYESFVKPSNKITNYLTVYSGITASKLKNVKTTLADVQEDIIKLLTPDSILIGQSLNCDLDALKLFHPYIIDTSVIFNLNGNKGCKSKLKLLAKYFLDMNIQCGNLGHDSIEDSRATMLLVQLKLCKSLTYGDAYLIGQKRLAEFVNKKTKINVKHIETFKKFLALLQSVSESSAKGDYHFNIKITSKVHLKKNLMAAYDNIFSTSKLSIEEHSTNKVVLESVCKSMEDTTNRFCMAHMQLKNKNNLDLVNRWCEKYWAAMSSFALCAVLFTGCGAEGKNSVCLLNVKQPPLNHLQDKF</sequence>
<dbReference type="InterPro" id="IPR013520">
    <property type="entry name" value="Ribonucl_H"/>
</dbReference>
<dbReference type="InterPro" id="IPR034922">
    <property type="entry name" value="REX1-like_exo"/>
</dbReference>
<evidence type="ECO:0000313" key="9">
    <source>
        <dbReference type="EMBL" id="KAF0772868.1"/>
    </source>
</evidence>
<feature type="compositionally biased region" description="Polar residues" evidence="7">
    <location>
        <begin position="25"/>
        <end position="34"/>
    </location>
</feature>
<dbReference type="InterPro" id="IPR047021">
    <property type="entry name" value="REXO1/3/4-like"/>
</dbReference>
<evidence type="ECO:0000256" key="6">
    <source>
        <dbReference type="ARBA" id="ARBA00023242"/>
    </source>
</evidence>
<keyword evidence="10" id="KW-1185">Reference proteome</keyword>
<protein>
    <submittedName>
        <fullName evidence="9">RNA exonuclease 5</fullName>
    </submittedName>
</protein>
<comment type="caution">
    <text evidence="9">The sequence shown here is derived from an EMBL/GenBank/DDBJ whole genome shotgun (WGS) entry which is preliminary data.</text>
</comment>
<accession>A0A6G0ZNR7</accession>
<feature type="domain" description="Exonuclease" evidence="8">
    <location>
        <begin position="242"/>
        <end position="402"/>
    </location>
</feature>
<dbReference type="InterPro" id="IPR012337">
    <property type="entry name" value="RNaseH-like_sf"/>
</dbReference>
<keyword evidence="4" id="KW-0378">Hydrolase</keyword>
<comment type="subcellular location">
    <subcellularLocation>
        <location evidence="1">Nucleus</location>
    </subcellularLocation>
</comment>
<organism evidence="9 10">
    <name type="scientific">Aphis craccivora</name>
    <name type="common">Cowpea aphid</name>
    <dbReference type="NCBI Taxonomy" id="307492"/>
    <lineage>
        <taxon>Eukaryota</taxon>
        <taxon>Metazoa</taxon>
        <taxon>Ecdysozoa</taxon>
        <taxon>Arthropoda</taxon>
        <taxon>Hexapoda</taxon>
        <taxon>Insecta</taxon>
        <taxon>Pterygota</taxon>
        <taxon>Neoptera</taxon>
        <taxon>Paraneoptera</taxon>
        <taxon>Hemiptera</taxon>
        <taxon>Sternorrhyncha</taxon>
        <taxon>Aphidomorpha</taxon>
        <taxon>Aphidoidea</taxon>
        <taxon>Aphididae</taxon>
        <taxon>Aphidini</taxon>
        <taxon>Aphis</taxon>
        <taxon>Aphis</taxon>
    </lineage>
</organism>
<evidence type="ECO:0000256" key="2">
    <source>
        <dbReference type="ARBA" id="ARBA00006357"/>
    </source>
</evidence>